<keyword evidence="1" id="KW-0285">Flavoprotein</keyword>
<dbReference type="Proteomes" id="UP001189429">
    <property type="component" value="Unassembled WGS sequence"/>
</dbReference>
<dbReference type="PROSITE" id="PS50176">
    <property type="entry name" value="ARM_REPEAT"/>
    <property type="match status" value="1"/>
</dbReference>
<feature type="non-terminal residue" evidence="7">
    <location>
        <position position="869"/>
    </location>
</feature>
<dbReference type="InterPro" id="IPR035965">
    <property type="entry name" value="PAS-like_dom_sf"/>
</dbReference>
<feature type="domain" description="PAS" evidence="6">
    <location>
        <begin position="90"/>
        <end position="112"/>
    </location>
</feature>
<evidence type="ECO:0000256" key="1">
    <source>
        <dbReference type="ARBA" id="ARBA00022630"/>
    </source>
</evidence>
<dbReference type="SUPFAM" id="SSF55785">
    <property type="entry name" value="PYP-like sensor domain (PAS domain)"/>
    <property type="match status" value="2"/>
</dbReference>
<dbReference type="InterPro" id="IPR000225">
    <property type="entry name" value="Armadillo"/>
</dbReference>
<dbReference type="Gene3D" id="3.30.450.20">
    <property type="entry name" value="PAS domain"/>
    <property type="match status" value="2"/>
</dbReference>
<dbReference type="SMART" id="SM00185">
    <property type="entry name" value="ARM"/>
    <property type="match status" value="4"/>
</dbReference>
<name>A0ABN9PFC1_9DINO</name>
<evidence type="ECO:0000256" key="5">
    <source>
        <dbReference type="SAM" id="MobiDB-lite"/>
    </source>
</evidence>
<evidence type="ECO:0000259" key="6">
    <source>
        <dbReference type="PROSITE" id="PS50112"/>
    </source>
</evidence>
<accession>A0ABN9PFC1</accession>
<evidence type="ECO:0000313" key="8">
    <source>
        <dbReference type="Proteomes" id="UP001189429"/>
    </source>
</evidence>
<proteinExistence type="predicted"/>
<dbReference type="InterPro" id="IPR000014">
    <property type="entry name" value="PAS"/>
</dbReference>
<keyword evidence="3" id="KW-0157">Chromophore</keyword>
<feature type="repeat" description="ARM" evidence="4">
    <location>
        <begin position="739"/>
        <end position="768"/>
    </location>
</feature>
<organism evidence="7 8">
    <name type="scientific">Prorocentrum cordatum</name>
    <dbReference type="NCBI Taxonomy" id="2364126"/>
    <lineage>
        <taxon>Eukaryota</taxon>
        <taxon>Sar</taxon>
        <taxon>Alveolata</taxon>
        <taxon>Dinophyceae</taxon>
        <taxon>Prorocentrales</taxon>
        <taxon>Prorocentraceae</taxon>
        <taxon>Prorocentrum</taxon>
    </lineage>
</organism>
<dbReference type="InterPro" id="IPR011989">
    <property type="entry name" value="ARM-like"/>
</dbReference>
<keyword evidence="2" id="KW-0288">FMN</keyword>
<dbReference type="PROSITE" id="PS50112">
    <property type="entry name" value="PAS"/>
    <property type="match status" value="2"/>
</dbReference>
<dbReference type="SUPFAM" id="SSF48371">
    <property type="entry name" value="ARM repeat"/>
    <property type="match status" value="1"/>
</dbReference>
<comment type="caution">
    <text evidence="7">The sequence shown here is derived from an EMBL/GenBank/DDBJ whole genome shotgun (WGS) entry which is preliminary data.</text>
</comment>
<evidence type="ECO:0000256" key="3">
    <source>
        <dbReference type="ARBA" id="ARBA00022991"/>
    </source>
</evidence>
<reference evidence="7" key="1">
    <citation type="submission" date="2023-10" db="EMBL/GenBank/DDBJ databases">
        <authorList>
            <person name="Chen Y."/>
            <person name="Shah S."/>
            <person name="Dougan E. K."/>
            <person name="Thang M."/>
            <person name="Chan C."/>
        </authorList>
    </citation>
    <scope>NUCLEOTIDE SEQUENCE [LARGE SCALE GENOMIC DNA]</scope>
</reference>
<gene>
    <name evidence="7" type="ORF">PCOR1329_LOCUS2448</name>
</gene>
<evidence type="ECO:0000313" key="7">
    <source>
        <dbReference type="EMBL" id="CAK0791601.1"/>
    </source>
</evidence>
<dbReference type="PANTHER" id="PTHR47429">
    <property type="entry name" value="PROTEIN TWIN LOV 1"/>
    <property type="match status" value="1"/>
</dbReference>
<keyword evidence="8" id="KW-1185">Reference proteome</keyword>
<protein>
    <recommendedName>
        <fullName evidence="6">PAS domain-containing protein</fullName>
    </recommendedName>
</protein>
<dbReference type="InterPro" id="IPR016024">
    <property type="entry name" value="ARM-type_fold"/>
</dbReference>
<feature type="domain" description="PAS" evidence="6">
    <location>
        <begin position="354"/>
        <end position="376"/>
    </location>
</feature>
<dbReference type="Gene3D" id="1.25.10.10">
    <property type="entry name" value="Leucine-rich Repeat Variant"/>
    <property type="match status" value="1"/>
</dbReference>
<evidence type="ECO:0000256" key="2">
    <source>
        <dbReference type="ARBA" id="ARBA00022643"/>
    </source>
</evidence>
<dbReference type="Pfam" id="PF00514">
    <property type="entry name" value="Arm"/>
    <property type="match status" value="1"/>
</dbReference>
<dbReference type="PANTHER" id="PTHR47429:SF2">
    <property type="entry name" value="PROTEIN TWIN LOV 1"/>
    <property type="match status" value="1"/>
</dbReference>
<dbReference type="EMBL" id="CAUYUJ010000618">
    <property type="protein sequence ID" value="CAK0791601.1"/>
    <property type="molecule type" value="Genomic_DNA"/>
</dbReference>
<dbReference type="Pfam" id="PF13426">
    <property type="entry name" value="PAS_9"/>
    <property type="match status" value="2"/>
</dbReference>
<feature type="region of interest" description="Disordered" evidence="5">
    <location>
        <begin position="530"/>
        <end position="551"/>
    </location>
</feature>
<sequence length="869" mass="92906">MATRLEPTDLDLDQDGWESRQVSIYSEVSRQSDVELLADQECFSRQCSSIDEVASGAVDASLLEKAVAAAVAECRFCVSVGDPMQDDCPLIAVSDEFEAMTGYRRDEIIGKNCRVLNKNCSLDHEDFSALRASCRGGDRFTKVVLNRRKSGELFLNLIARLNLIDLCGLVVAQDLATGVDLWFLVGIQADVTHMAVDEIPEDHLNSLREVASTIRAKITEELSTFALSGALRARDRDSWWVAREPQYRPASENTLASLPPCRTWLEGADEVEQSRVVSRQASSLSRQATIMSDMHFGAEDFSMDAFMRQQSAVVDQQGVALVDDANIERAIVAAVKDCRFCVSIGDPRSEDCPLIAVSDEFEAMTGYSREEILGRNCRILNRDCQLGDCDLRGLRRACETGAPFTKVLLNRRKSGDLFLNLLDLRGLTVARKPGGQDLWFLVGIQADVTRHSMSCLEGTVADLHKVATSIREQLKDRLSEIAVAGSISRHAGTPGLWHPVIKARWKPGEQLADPPSLAWMARMSRNSLPRVGPRARGVAQHPGSAEPPRSRLEGAPLLPLVVGGAALVLLAGERQKFQAVEQLQGRRAGCLPALTTSLCAQRQSATVLERGFAVIRVICGRGSALTSSRHSPGGETNPRVDAAVDAGAMEAVVQGLWAHPAHEGVQAEGCGALQSLTVGEPSRKDRAADAGALEVLVAALRRHLGCAAVQERAPAAVRNLCVGTDLAGGTRARRATEAGALEALVDALKANASNPVVQEKASAALRNICAAASSAAPAERAAEAGALEALAACLRRHVAEVQVVDQACSAIQSICSGRGHDGGDTRLARAAEAGVIEAIVVALRAHAGNRALQGRALAALRDTCAGGDP</sequence>
<evidence type="ECO:0000256" key="4">
    <source>
        <dbReference type="PROSITE-ProRule" id="PRU00259"/>
    </source>
</evidence>